<dbReference type="PROSITE" id="PS50106">
    <property type="entry name" value="PDZ"/>
    <property type="match status" value="2"/>
</dbReference>
<feature type="domain" description="PDZ" evidence="1">
    <location>
        <begin position="160"/>
        <end position="210"/>
    </location>
</feature>
<reference evidence="3" key="1">
    <citation type="submission" date="2017-02" db="UniProtKB">
        <authorList>
            <consortium name="WormBaseParasite"/>
        </authorList>
    </citation>
    <scope>IDENTIFICATION</scope>
</reference>
<dbReference type="PANTHER" id="PTHR23119:SF44">
    <property type="entry name" value="PROTEIN LAP4"/>
    <property type="match status" value="1"/>
</dbReference>
<dbReference type="GO" id="GO:0016323">
    <property type="term" value="C:basolateral plasma membrane"/>
    <property type="evidence" value="ECO:0007669"/>
    <property type="project" value="TreeGrafter"/>
</dbReference>
<dbReference type="InterPro" id="IPR036034">
    <property type="entry name" value="PDZ_sf"/>
</dbReference>
<evidence type="ECO:0000313" key="3">
    <source>
        <dbReference type="WBParaSite" id="SMUV_0000155501-mRNA-1"/>
    </source>
</evidence>
<dbReference type="GO" id="GO:0045197">
    <property type="term" value="P:establishment or maintenance of epithelial cell apical/basal polarity"/>
    <property type="evidence" value="ECO:0007669"/>
    <property type="project" value="TreeGrafter"/>
</dbReference>
<dbReference type="GO" id="GO:0098609">
    <property type="term" value="P:cell-cell adhesion"/>
    <property type="evidence" value="ECO:0007669"/>
    <property type="project" value="TreeGrafter"/>
</dbReference>
<dbReference type="WBParaSite" id="SMUV_0000155501-mRNA-1">
    <property type="protein sequence ID" value="SMUV_0000155501-mRNA-1"/>
    <property type="gene ID" value="SMUV_0000155501"/>
</dbReference>
<dbReference type="GO" id="GO:0098968">
    <property type="term" value="P:neurotransmitter receptor transport postsynaptic membrane to endosome"/>
    <property type="evidence" value="ECO:0007669"/>
    <property type="project" value="TreeGrafter"/>
</dbReference>
<dbReference type="SUPFAM" id="SSF50156">
    <property type="entry name" value="PDZ domain-like"/>
    <property type="match status" value="2"/>
</dbReference>
<dbReference type="Pfam" id="PF00595">
    <property type="entry name" value="PDZ"/>
    <property type="match status" value="1"/>
</dbReference>
<protein>
    <submittedName>
        <fullName evidence="3">PDZ domain-containing protein</fullName>
    </submittedName>
</protein>
<dbReference type="Gene3D" id="2.30.42.10">
    <property type="match status" value="2"/>
</dbReference>
<dbReference type="CDD" id="cd00136">
    <property type="entry name" value="PDZ_canonical"/>
    <property type="match status" value="1"/>
</dbReference>
<sequence length="351" mass="38740">MLSDMAGNFKVLYCLGGDRKQLMRLLPVALNVIVEKNVPKKVLQLHDGNTVHAFTRLILFSGLFMKNFRMLNFLKNAVLNMLLHWCAFYGDKKESSDCLISLIEGNVYMLILTNKSRKINNGKYMAFMTDVSKILTFSKLCQSITVVTWNRYVYRIEKLKVKIYRDTNDGPGSSIAGGLESTCYKGDDSGLFVSKLAEGGPAQRAGLRVGRQAVTNVVNVRHQVRLLFFDFYDAICLIALIVAVTSMQNACDVVVITVLRDTLDNGLVAAPTTTFGCIIVSEEESFSKEAISATFWRDVNESPGFSVASGRSVNADTPIVISSIIPGGAVDKDGKLRVGDRILSFSLLFAE</sequence>
<dbReference type="STRING" id="451379.A0A0N5ABM9"/>
<dbReference type="GO" id="GO:0005912">
    <property type="term" value="C:adherens junction"/>
    <property type="evidence" value="ECO:0007669"/>
    <property type="project" value="TreeGrafter"/>
</dbReference>
<evidence type="ECO:0000259" key="1">
    <source>
        <dbReference type="PROSITE" id="PS50106"/>
    </source>
</evidence>
<dbReference type="PANTHER" id="PTHR23119">
    <property type="entry name" value="DISCS LARGE"/>
    <property type="match status" value="1"/>
</dbReference>
<organism evidence="2 3">
    <name type="scientific">Syphacia muris</name>
    <dbReference type="NCBI Taxonomy" id="451379"/>
    <lineage>
        <taxon>Eukaryota</taxon>
        <taxon>Metazoa</taxon>
        <taxon>Ecdysozoa</taxon>
        <taxon>Nematoda</taxon>
        <taxon>Chromadorea</taxon>
        <taxon>Rhabditida</taxon>
        <taxon>Spirurina</taxon>
        <taxon>Oxyuridomorpha</taxon>
        <taxon>Oxyuroidea</taxon>
        <taxon>Oxyuridae</taxon>
        <taxon>Syphacia</taxon>
    </lineage>
</organism>
<dbReference type="Proteomes" id="UP000046393">
    <property type="component" value="Unplaced"/>
</dbReference>
<dbReference type="GO" id="GO:0019901">
    <property type="term" value="F:protein kinase binding"/>
    <property type="evidence" value="ECO:0007669"/>
    <property type="project" value="TreeGrafter"/>
</dbReference>
<accession>A0A0N5ABM9</accession>
<dbReference type="GO" id="GO:0014069">
    <property type="term" value="C:postsynaptic density"/>
    <property type="evidence" value="ECO:0007669"/>
    <property type="project" value="TreeGrafter"/>
</dbReference>
<evidence type="ECO:0000313" key="2">
    <source>
        <dbReference type="Proteomes" id="UP000046393"/>
    </source>
</evidence>
<name>A0A0N5ABM9_9BILA</name>
<dbReference type="GO" id="GO:0045211">
    <property type="term" value="C:postsynaptic membrane"/>
    <property type="evidence" value="ECO:0007669"/>
    <property type="project" value="TreeGrafter"/>
</dbReference>
<dbReference type="AlphaFoldDB" id="A0A0N5ABM9"/>
<proteinExistence type="predicted"/>
<dbReference type="InterPro" id="IPR050614">
    <property type="entry name" value="Synaptic_Scaffolding_LAP-MAGUK"/>
</dbReference>
<dbReference type="InterPro" id="IPR001478">
    <property type="entry name" value="PDZ"/>
</dbReference>
<dbReference type="GO" id="GO:0043113">
    <property type="term" value="P:receptor clustering"/>
    <property type="evidence" value="ECO:0007669"/>
    <property type="project" value="TreeGrafter"/>
</dbReference>
<dbReference type="GO" id="GO:0098887">
    <property type="term" value="P:neurotransmitter receptor transport, endosome to postsynaptic membrane"/>
    <property type="evidence" value="ECO:0007669"/>
    <property type="project" value="TreeGrafter"/>
</dbReference>
<keyword evidence="2" id="KW-1185">Reference proteome</keyword>
<feature type="domain" description="PDZ" evidence="1">
    <location>
        <begin position="292"/>
        <end position="346"/>
    </location>
</feature>